<protein>
    <submittedName>
        <fullName evidence="1">Uncharacterized protein</fullName>
    </submittedName>
</protein>
<evidence type="ECO:0000313" key="1">
    <source>
        <dbReference type="EMBL" id="CAI9270643.1"/>
    </source>
</evidence>
<gene>
    <name evidence="1" type="ORF">LSALG_LOCUS10945</name>
</gene>
<dbReference type="AlphaFoldDB" id="A0AA35VZQ9"/>
<dbReference type="EMBL" id="OX465078">
    <property type="protein sequence ID" value="CAI9270643.1"/>
    <property type="molecule type" value="Genomic_DNA"/>
</dbReference>
<dbReference type="Proteomes" id="UP001177003">
    <property type="component" value="Chromosome 2"/>
</dbReference>
<name>A0AA35VZQ9_LACSI</name>
<keyword evidence="2" id="KW-1185">Reference proteome</keyword>
<organism evidence="1 2">
    <name type="scientific">Lactuca saligna</name>
    <name type="common">Willowleaf lettuce</name>
    <dbReference type="NCBI Taxonomy" id="75948"/>
    <lineage>
        <taxon>Eukaryota</taxon>
        <taxon>Viridiplantae</taxon>
        <taxon>Streptophyta</taxon>
        <taxon>Embryophyta</taxon>
        <taxon>Tracheophyta</taxon>
        <taxon>Spermatophyta</taxon>
        <taxon>Magnoliopsida</taxon>
        <taxon>eudicotyledons</taxon>
        <taxon>Gunneridae</taxon>
        <taxon>Pentapetalae</taxon>
        <taxon>asterids</taxon>
        <taxon>campanulids</taxon>
        <taxon>Asterales</taxon>
        <taxon>Asteraceae</taxon>
        <taxon>Cichorioideae</taxon>
        <taxon>Cichorieae</taxon>
        <taxon>Lactucinae</taxon>
        <taxon>Lactuca</taxon>
    </lineage>
</organism>
<accession>A0AA35VZQ9</accession>
<sequence>MYGKPQYKSSSLKNISNVKVKSLVQTLEFLNIQFKGFRGANHVVNQFTLVYLPFMNPFDWISLFNIVLKDEKKYEPIVARLKRMFICYILEITKMDVEIAFVLKKRPILKPEEQTKDIHKLKVGYSTAALKTILSMAQASKANTSVDLKCFSDIIR</sequence>
<reference evidence="1" key="1">
    <citation type="submission" date="2023-04" db="EMBL/GenBank/DDBJ databases">
        <authorList>
            <person name="Vijverberg K."/>
            <person name="Xiong W."/>
            <person name="Schranz E."/>
        </authorList>
    </citation>
    <scope>NUCLEOTIDE SEQUENCE</scope>
</reference>
<proteinExistence type="predicted"/>
<evidence type="ECO:0000313" key="2">
    <source>
        <dbReference type="Proteomes" id="UP001177003"/>
    </source>
</evidence>